<dbReference type="InterPro" id="IPR002701">
    <property type="entry name" value="CM_II_prokaryot"/>
</dbReference>
<keyword evidence="8" id="KW-1185">Reference proteome</keyword>
<comment type="pathway">
    <text evidence="1">Metabolic intermediate biosynthesis; prephenate biosynthesis; prephenate from chorismate: step 1/1.</text>
</comment>
<proteinExistence type="predicted"/>
<feature type="signal peptide" evidence="5">
    <location>
        <begin position="1"/>
        <end position="18"/>
    </location>
</feature>
<organism evidence="7 8">
    <name type="scientific">Lonsdalea quercina</name>
    <dbReference type="NCBI Taxonomy" id="71657"/>
    <lineage>
        <taxon>Bacteria</taxon>
        <taxon>Pseudomonadati</taxon>
        <taxon>Pseudomonadota</taxon>
        <taxon>Gammaproteobacteria</taxon>
        <taxon>Enterobacterales</taxon>
        <taxon>Pectobacteriaceae</taxon>
        <taxon>Lonsdalea</taxon>
    </lineage>
</organism>
<reference evidence="7 8" key="1">
    <citation type="submission" date="2016-10" db="EMBL/GenBank/DDBJ databases">
        <authorList>
            <person name="de Groot N.N."/>
        </authorList>
    </citation>
    <scope>NUCLEOTIDE SEQUENCE [LARGE SCALE GENOMIC DNA]</scope>
    <source>
        <strain evidence="7 8">ATCC 29281</strain>
    </source>
</reference>
<protein>
    <recommendedName>
        <fullName evidence="2">chorismate mutase</fullName>
        <ecNumber evidence="2">5.4.99.5</ecNumber>
    </recommendedName>
</protein>
<dbReference type="SUPFAM" id="SSF48600">
    <property type="entry name" value="Chorismate mutase II"/>
    <property type="match status" value="1"/>
</dbReference>
<dbReference type="Proteomes" id="UP000187280">
    <property type="component" value="Unassembled WGS sequence"/>
</dbReference>
<dbReference type="InterPro" id="IPR051331">
    <property type="entry name" value="Chorismate_mutase-related"/>
</dbReference>
<dbReference type="eggNOG" id="COG1605">
    <property type="taxonomic scope" value="Bacteria"/>
</dbReference>
<dbReference type="STRING" id="71657.SAMN02982996_02903"/>
<keyword evidence="3 5" id="KW-0732">Signal</keyword>
<evidence type="ECO:0000256" key="1">
    <source>
        <dbReference type="ARBA" id="ARBA00004817"/>
    </source>
</evidence>
<gene>
    <name evidence="7" type="ORF">SAMN02982996_02903</name>
</gene>
<dbReference type="Pfam" id="PF01817">
    <property type="entry name" value="CM_2"/>
    <property type="match status" value="1"/>
</dbReference>
<evidence type="ECO:0000313" key="8">
    <source>
        <dbReference type="Proteomes" id="UP000187280"/>
    </source>
</evidence>
<dbReference type="GO" id="GO:0009697">
    <property type="term" value="P:salicylic acid biosynthetic process"/>
    <property type="evidence" value="ECO:0007669"/>
    <property type="project" value="TreeGrafter"/>
</dbReference>
<dbReference type="GeneID" id="97765745"/>
<dbReference type="NCBIfam" id="NF005965">
    <property type="entry name" value="PRK08055.1"/>
    <property type="match status" value="1"/>
</dbReference>
<accession>A0A1H4F404</accession>
<dbReference type="NCBIfam" id="TIGR01806">
    <property type="entry name" value="CM_mono2"/>
    <property type="match status" value="1"/>
</dbReference>
<evidence type="ECO:0000256" key="2">
    <source>
        <dbReference type="ARBA" id="ARBA00012404"/>
    </source>
</evidence>
<keyword evidence="4" id="KW-0413">Isomerase</keyword>
<dbReference type="InterPro" id="IPR036263">
    <property type="entry name" value="Chorismate_II_sf"/>
</dbReference>
<evidence type="ECO:0000259" key="6">
    <source>
        <dbReference type="PROSITE" id="PS51168"/>
    </source>
</evidence>
<dbReference type="PANTHER" id="PTHR38041">
    <property type="entry name" value="CHORISMATE MUTASE"/>
    <property type="match status" value="1"/>
</dbReference>
<feature type="chain" id="PRO_5010522550" description="chorismate mutase" evidence="5">
    <location>
        <begin position="19"/>
        <end position="175"/>
    </location>
</feature>
<dbReference type="InterPro" id="IPR008240">
    <property type="entry name" value="Chorismate_mutase_periplasmic"/>
</dbReference>
<dbReference type="GO" id="GO:0046417">
    <property type="term" value="P:chorismate metabolic process"/>
    <property type="evidence" value="ECO:0007669"/>
    <property type="project" value="InterPro"/>
</dbReference>
<evidence type="ECO:0000256" key="4">
    <source>
        <dbReference type="ARBA" id="ARBA00023235"/>
    </source>
</evidence>
<dbReference type="PROSITE" id="PS51168">
    <property type="entry name" value="CHORISMATE_MUT_2"/>
    <property type="match status" value="1"/>
</dbReference>
<evidence type="ECO:0000313" key="7">
    <source>
        <dbReference type="EMBL" id="SEA91637.1"/>
    </source>
</evidence>
<feature type="domain" description="Chorismate mutase" evidence="6">
    <location>
        <begin position="1"/>
        <end position="95"/>
    </location>
</feature>
<dbReference type="RefSeq" id="WP_026741977.1">
    <property type="nucleotide sequence ID" value="NZ_FNQS01000011.1"/>
</dbReference>
<dbReference type="EC" id="5.4.99.5" evidence="2"/>
<dbReference type="UniPathway" id="UPA00120">
    <property type="reaction ID" value="UER00203"/>
</dbReference>
<dbReference type="Gene3D" id="1.20.59.10">
    <property type="entry name" value="Chorismate mutase"/>
    <property type="match status" value="1"/>
</dbReference>
<dbReference type="SMART" id="SM00830">
    <property type="entry name" value="CM_2"/>
    <property type="match status" value="1"/>
</dbReference>
<name>A0A1H4F404_9GAMM</name>
<dbReference type="EMBL" id="FNQS01000011">
    <property type="protein sequence ID" value="SEA91637.1"/>
    <property type="molecule type" value="Genomic_DNA"/>
</dbReference>
<sequence length="175" mass="19886">MLRKTMLLTLVICCNAIAAETSPVANLINQRLSYMKDVAADKMAHQRPIEESNQEHSVLEISLRQAEKSGLDCASTAPFVQAQMDAAKAVQYRYRADWLSSPELNYQPLPLETVRARLTDINMQLLQQIAVILQREGNLHRLSYAQFAQSLTDKKLSVGDKKRLYTTLQQIHLHH</sequence>
<evidence type="ECO:0000256" key="3">
    <source>
        <dbReference type="ARBA" id="ARBA00022729"/>
    </source>
</evidence>
<dbReference type="GO" id="GO:0004106">
    <property type="term" value="F:chorismate mutase activity"/>
    <property type="evidence" value="ECO:0007669"/>
    <property type="project" value="UniProtKB-EC"/>
</dbReference>
<dbReference type="PANTHER" id="PTHR38041:SF2">
    <property type="entry name" value="SECRETED CHORISMATE MUTASE"/>
    <property type="match status" value="1"/>
</dbReference>
<dbReference type="InterPro" id="IPR036979">
    <property type="entry name" value="CM_dom_sf"/>
</dbReference>
<evidence type="ECO:0000256" key="5">
    <source>
        <dbReference type="SAM" id="SignalP"/>
    </source>
</evidence>
<dbReference type="AlphaFoldDB" id="A0A1H4F404"/>